<dbReference type="InterPro" id="IPR036188">
    <property type="entry name" value="FAD/NAD-bd_sf"/>
</dbReference>
<evidence type="ECO:0000259" key="15">
    <source>
        <dbReference type="Pfam" id="PF07992"/>
    </source>
</evidence>
<keyword evidence="3 13" id="KW-0285">Flavoprotein</keyword>
<dbReference type="FunFam" id="3.30.390.30:FF:000001">
    <property type="entry name" value="Dihydrolipoyl dehydrogenase"/>
    <property type="match status" value="1"/>
</dbReference>
<protein>
    <recommendedName>
        <fullName evidence="2 13">Dihydrolipoyl dehydrogenase</fullName>
        <ecNumber evidence="2 13">1.8.1.4</ecNumber>
    </recommendedName>
</protein>
<dbReference type="GO" id="GO:1990234">
    <property type="term" value="C:transferase complex"/>
    <property type="evidence" value="ECO:0007669"/>
    <property type="project" value="UniProtKB-ARBA"/>
</dbReference>
<keyword evidence="11" id="KW-0547">Nucleotide-binding</keyword>
<evidence type="ECO:0000256" key="5">
    <source>
        <dbReference type="ARBA" id="ARBA00023002"/>
    </source>
</evidence>
<gene>
    <name evidence="16" type="primary">lpdA</name>
    <name evidence="16" type="ORF">GCM10010994_07870</name>
</gene>
<comment type="miscellaneous">
    <text evidence="13">The active site is a redox-active disulfide bond.</text>
</comment>
<dbReference type="InterPro" id="IPR004099">
    <property type="entry name" value="Pyr_nucl-diS_OxRdtase_dimer"/>
</dbReference>
<name>A0A916X8N8_9HYPH</name>
<dbReference type="GO" id="GO:0045333">
    <property type="term" value="P:cellular respiration"/>
    <property type="evidence" value="ECO:0007669"/>
    <property type="project" value="UniProtKB-ARBA"/>
</dbReference>
<evidence type="ECO:0000313" key="17">
    <source>
        <dbReference type="Proteomes" id="UP000637002"/>
    </source>
</evidence>
<dbReference type="GO" id="GO:0006103">
    <property type="term" value="P:2-oxoglutarate metabolic process"/>
    <property type="evidence" value="ECO:0007669"/>
    <property type="project" value="TreeGrafter"/>
</dbReference>
<sequence length="466" mass="48740">MSYDLIVIGSGPAGYVCAIRAAQLGLKTAVVEKEKTFGGTCLNIGCIPSKALLHASELFEEAGHGFAAFGIGVGTPKLDLKQMMAHRAETVAANVNGVAFLFKKNKIDSHIGTGRLTGPGSVEVTAEDGTKTTIEGKAIVIATGSEVTPLKGVAIDEKRIVSSTGALELDKVPGKLVVIGAGVIGLELGSVWRRLGAEVEVIEFLDRILPGMDAEVAKQSLRLFQKQGMSFRLSSKVTGAAPTDTGVTLTVEPAAGGAAETITADIVLLAIGRRPFTAGLGLEEAGVKLDGRGRVETDAHYRTSVPGIYAIGDVVAGPMLAHKGEDEGMAVAEIIAGKAGHVNYEAIPAVVYTYPEIASVGRSEEELKEAGIAYNVGRFPFTANGRARANRTTEGFVKVLADKETDRVLGVHIVGAQAGEMIHEAVVLMEFRGSSEDLARSTHAHPTMSEAVKEAALAVDKRAIHI</sequence>
<dbReference type="AlphaFoldDB" id="A0A916X8N8"/>
<evidence type="ECO:0000313" key="16">
    <source>
        <dbReference type="EMBL" id="GGC51153.1"/>
    </source>
</evidence>
<proteinExistence type="inferred from homology"/>
<dbReference type="Gene3D" id="3.50.50.60">
    <property type="entry name" value="FAD/NAD(P)-binding domain"/>
    <property type="match status" value="2"/>
</dbReference>
<reference evidence="16" key="2">
    <citation type="submission" date="2020-09" db="EMBL/GenBank/DDBJ databases">
        <authorList>
            <person name="Sun Q."/>
            <person name="Zhou Y."/>
        </authorList>
    </citation>
    <scope>NUCLEOTIDE SEQUENCE</scope>
    <source>
        <strain evidence="16">CGMCC 1.12919</strain>
    </source>
</reference>
<dbReference type="SUPFAM" id="SSF55424">
    <property type="entry name" value="FAD/NAD-linked reductases, dimerisation (C-terminal) domain"/>
    <property type="match status" value="1"/>
</dbReference>
<comment type="caution">
    <text evidence="16">The sequence shown here is derived from an EMBL/GenBank/DDBJ whole genome shotgun (WGS) entry which is preliminary data.</text>
</comment>
<dbReference type="PROSITE" id="PS00076">
    <property type="entry name" value="PYRIDINE_REDOX_1"/>
    <property type="match status" value="1"/>
</dbReference>
<comment type="similarity">
    <text evidence="1 13">Belongs to the class-I pyridine nucleotide-disulfide oxidoreductase family.</text>
</comment>
<keyword evidence="7" id="KW-1015">Disulfide bond</keyword>
<dbReference type="FunFam" id="3.50.50.60:FF:000025">
    <property type="entry name" value="Dihydrolipoyl dehydrogenase"/>
    <property type="match status" value="1"/>
</dbReference>
<evidence type="ECO:0000256" key="8">
    <source>
        <dbReference type="ARBA" id="ARBA00023284"/>
    </source>
</evidence>
<dbReference type="InterPro" id="IPR006258">
    <property type="entry name" value="Lipoamide_DH"/>
</dbReference>
<evidence type="ECO:0000256" key="9">
    <source>
        <dbReference type="ARBA" id="ARBA00049187"/>
    </source>
</evidence>
<evidence type="ECO:0000256" key="12">
    <source>
        <dbReference type="PIRSR" id="PIRSR000350-4"/>
    </source>
</evidence>
<keyword evidence="17" id="KW-1185">Reference proteome</keyword>
<comment type="catalytic activity">
    <reaction evidence="9 13">
        <text>N(6)-[(R)-dihydrolipoyl]-L-lysyl-[protein] + NAD(+) = N(6)-[(R)-lipoyl]-L-lysyl-[protein] + NADH + H(+)</text>
        <dbReference type="Rhea" id="RHEA:15045"/>
        <dbReference type="Rhea" id="RHEA-COMP:10474"/>
        <dbReference type="Rhea" id="RHEA-COMP:10475"/>
        <dbReference type="ChEBI" id="CHEBI:15378"/>
        <dbReference type="ChEBI" id="CHEBI:57540"/>
        <dbReference type="ChEBI" id="CHEBI:57945"/>
        <dbReference type="ChEBI" id="CHEBI:83099"/>
        <dbReference type="ChEBI" id="CHEBI:83100"/>
        <dbReference type="EC" id="1.8.1.4"/>
    </reaction>
</comment>
<dbReference type="EC" id="1.8.1.4" evidence="2 13"/>
<dbReference type="SUPFAM" id="SSF51905">
    <property type="entry name" value="FAD/NAD(P)-binding domain"/>
    <property type="match status" value="1"/>
</dbReference>
<feature type="binding site" evidence="11">
    <location>
        <begin position="319"/>
        <end position="322"/>
    </location>
    <ligand>
        <name>FAD</name>
        <dbReference type="ChEBI" id="CHEBI:57692"/>
    </ligand>
</feature>
<dbReference type="Pfam" id="PF02852">
    <property type="entry name" value="Pyr_redox_dim"/>
    <property type="match status" value="1"/>
</dbReference>
<dbReference type="InterPro" id="IPR012999">
    <property type="entry name" value="Pyr_OxRdtase_I_AS"/>
</dbReference>
<dbReference type="InterPro" id="IPR001100">
    <property type="entry name" value="Pyr_nuc-diS_OxRdtase"/>
</dbReference>
<dbReference type="Proteomes" id="UP000637002">
    <property type="component" value="Unassembled WGS sequence"/>
</dbReference>
<feature type="binding site" evidence="11">
    <location>
        <position position="272"/>
    </location>
    <ligand>
        <name>NAD(+)</name>
        <dbReference type="ChEBI" id="CHEBI:57540"/>
    </ligand>
</feature>
<dbReference type="GO" id="GO:0005737">
    <property type="term" value="C:cytoplasm"/>
    <property type="evidence" value="ECO:0007669"/>
    <property type="project" value="UniProtKB-ARBA"/>
</dbReference>
<evidence type="ECO:0000256" key="4">
    <source>
        <dbReference type="ARBA" id="ARBA00022827"/>
    </source>
</evidence>
<dbReference type="InterPro" id="IPR023753">
    <property type="entry name" value="FAD/NAD-binding_dom"/>
</dbReference>
<feature type="binding site" evidence="11">
    <location>
        <position position="203"/>
    </location>
    <ligand>
        <name>NAD(+)</name>
        <dbReference type="ChEBI" id="CHEBI:57540"/>
    </ligand>
</feature>
<feature type="active site" description="Proton acceptor" evidence="10">
    <location>
        <position position="445"/>
    </location>
</feature>
<dbReference type="GO" id="GO:0004148">
    <property type="term" value="F:dihydrolipoyl dehydrogenase (NADH) activity"/>
    <property type="evidence" value="ECO:0007669"/>
    <property type="project" value="UniProtKB-EC"/>
</dbReference>
<evidence type="ECO:0000256" key="6">
    <source>
        <dbReference type="ARBA" id="ARBA00023027"/>
    </source>
</evidence>
<feature type="disulfide bond" description="Redox-active" evidence="12">
    <location>
        <begin position="41"/>
        <end position="46"/>
    </location>
</feature>
<dbReference type="Gene3D" id="3.30.390.30">
    <property type="match status" value="1"/>
</dbReference>
<feature type="binding site" evidence="11">
    <location>
        <begin position="180"/>
        <end position="187"/>
    </location>
    <ligand>
        <name>NAD(+)</name>
        <dbReference type="ChEBI" id="CHEBI:57540"/>
    </ligand>
</feature>
<comment type="cofactor">
    <cofactor evidence="11 13">
        <name>FAD</name>
        <dbReference type="ChEBI" id="CHEBI:57692"/>
    </cofactor>
    <text evidence="11 13">Binds 1 FAD per subunit.</text>
</comment>
<dbReference type="EMBL" id="BMGG01000001">
    <property type="protein sequence ID" value="GGC51153.1"/>
    <property type="molecule type" value="Genomic_DNA"/>
</dbReference>
<dbReference type="PRINTS" id="PR00368">
    <property type="entry name" value="FADPNR"/>
</dbReference>
<dbReference type="PIRSF" id="PIRSF000350">
    <property type="entry name" value="Mercury_reductase_MerA"/>
    <property type="match status" value="1"/>
</dbReference>
<dbReference type="Pfam" id="PF07992">
    <property type="entry name" value="Pyr_redox_2"/>
    <property type="match status" value="1"/>
</dbReference>
<accession>A0A916X8N8</accession>
<dbReference type="RefSeq" id="WP_188607768.1">
    <property type="nucleotide sequence ID" value="NZ_BMGG01000001.1"/>
</dbReference>
<evidence type="ECO:0000256" key="1">
    <source>
        <dbReference type="ARBA" id="ARBA00007532"/>
    </source>
</evidence>
<evidence type="ECO:0000256" key="13">
    <source>
        <dbReference type="RuleBase" id="RU003692"/>
    </source>
</evidence>
<evidence type="ECO:0000256" key="10">
    <source>
        <dbReference type="PIRSR" id="PIRSR000350-2"/>
    </source>
</evidence>
<feature type="domain" description="Pyridine nucleotide-disulphide oxidoreductase dimerisation" evidence="14">
    <location>
        <begin position="347"/>
        <end position="456"/>
    </location>
</feature>
<evidence type="ECO:0000256" key="11">
    <source>
        <dbReference type="PIRSR" id="PIRSR000350-3"/>
    </source>
</evidence>
<feature type="binding site" evidence="11">
    <location>
        <position position="114"/>
    </location>
    <ligand>
        <name>FAD</name>
        <dbReference type="ChEBI" id="CHEBI:57692"/>
    </ligand>
</feature>
<evidence type="ECO:0000256" key="7">
    <source>
        <dbReference type="ARBA" id="ARBA00023157"/>
    </source>
</evidence>
<organism evidence="16 17">
    <name type="scientific">Chelatococcus reniformis</name>
    <dbReference type="NCBI Taxonomy" id="1494448"/>
    <lineage>
        <taxon>Bacteria</taxon>
        <taxon>Pseudomonadati</taxon>
        <taxon>Pseudomonadota</taxon>
        <taxon>Alphaproteobacteria</taxon>
        <taxon>Hyphomicrobiales</taxon>
        <taxon>Chelatococcaceae</taxon>
        <taxon>Chelatococcus</taxon>
    </lineage>
</organism>
<keyword evidence="8 13" id="KW-0676">Redox-active center</keyword>
<dbReference type="PANTHER" id="PTHR22912">
    <property type="entry name" value="DISULFIDE OXIDOREDUCTASE"/>
    <property type="match status" value="1"/>
</dbReference>
<feature type="binding site" evidence="11">
    <location>
        <position position="50"/>
    </location>
    <ligand>
        <name>FAD</name>
        <dbReference type="ChEBI" id="CHEBI:57692"/>
    </ligand>
</feature>
<evidence type="ECO:0000259" key="14">
    <source>
        <dbReference type="Pfam" id="PF02852"/>
    </source>
</evidence>
<feature type="binding site" evidence="11">
    <location>
        <position position="313"/>
    </location>
    <ligand>
        <name>FAD</name>
        <dbReference type="ChEBI" id="CHEBI:57692"/>
    </ligand>
</feature>
<dbReference type="InterPro" id="IPR016156">
    <property type="entry name" value="FAD/NAD-linked_Rdtase_dimer_sf"/>
</dbReference>
<dbReference type="InterPro" id="IPR050151">
    <property type="entry name" value="Class-I_Pyr_Nuc-Dis_Oxidored"/>
</dbReference>
<keyword evidence="6 11" id="KW-0520">NAD</keyword>
<evidence type="ECO:0000256" key="3">
    <source>
        <dbReference type="ARBA" id="ARBA00022630"/>
    </source>
</evidence>
<evidence type="ECO:0000256" key="2">
    <source>
        <dbReference type="ARBA" id="ARBA00012608"/>
    </source>
</evidence>
<reference evidence="16" key="1">
    <citation type="journal article" date="2014" name="Int. J. Syst. Evol. Microbiol.">
        <title>Complete genome sequence of Corynebacterium casei LMG S-19264T (=DSM 44701T), isolated from a smear-ripened cheese.</title>
        <authorList>
            <consortium name="US DOE Joint Genome Institute (JGI-PGF)"/>
            <person name="Walter F."/>
            <person name="Albersmeier A."/>
            <person name="Kalinowski J."/>
            <person name="Ruckert C."/>
        </authorList>
    </citation>
    <scope>NUCLEOTIDE SEQUENCE</scope>
    <source>
        <strain evidence="16">CGMCC 1.12919</strain>
    </source>
</reference>
<dbReference type="PRINTS" id="PR00411">
    <property type="entry name" value="PNDRDTASEI"/>
</dbReference>
<keyword evidence="4 11" id="KW-0274">FAD</keyword>
<feature type="binding site" evidence="11">
    <location>
        <begin position="143"/>
        <end position="145"/>
    </location>
    <ligand>
        <name>FAD</name>
        <dbReference type="ChEBI" id="CHEBI:57692"/>
    </ligand>
</feature>
<dbReference type="PANTHER" id="PTHR22912:SF151">
    <property type="entry name" value="DIHYDROLIPOYL DEHYDROGENASE, MITOCHONDRIAL"/>
    <property type="match status" value="1"/>
</dbReference>
<feature type="domain" description="FAD/NAD(P)-binding" evidence="15">
    <location>
        <begin position="3"/>
        <end position="328"/>
    </location>
</feature>
<dbReference type="GO" id="GO:0050660">
    <property type="term" value="F:flavin adenine dinucleotide binding"/>
    <property type="evidence" value="ECO:0007669"/>
    <property type="project" value="InterPro"/>
</dbReference>
<dbReference type="NCBIfam" id="TIGR01350">
    <property type="entry name" value="lipoamide_DH"/>
    <property type="match status" value="1"/>
</dbReference>
<keyword evidence="5 13" id="KW-0560">Oxidoreductase</keyword>